<dbReference type="InterPro" id="IPR050167">
    <property type="entry name" value="Ser_Thr_protein_kinase"/>
</dbReference>
<dbReference type="STRING" id="44941.A0A397UYA8"/>
<evidence type="ECO:0000313" key="3">
    <source>
        <dbReference type="Proteomes" id="UP000266673"/>
    </source>
</evidence>
<gene>
    <name evidence="2" type="ORF">C2G38_2192936</name>
</gene>
<dbReference type="InterPro" id="IPR000719">
    <property type="entry name" value="Prot_kinase_dom"/>
</dbReference>
<dbReference type="SUPFAM" id="SSF56112">
    <property type="entry name" value="Protein kinase-like (PK-like)"/>
    <property type="match status" value="1"/>
</dbReference>
<comment type="caution">
    <text evidence="2">The sequence shown here is derived from an EMBL/GenBank/DDBJ whole genome shotgun (WGS) entry which is preliminary data.</text>
</comment>
<dbReference type="PANTHER" id="PTHR23257">
    <property type="entry name" value="SERINE-THREONINE PROTEIN KINASE"/>
    <property type="match status" value="1"/>
</dbReference>
<dbReference type="PANTHER" id="PTHR23257:SF974">
    <property type="entry name" value="RECEPTOR-INTERACTING SERINE_THREONINE-PROTEIN KINASE 3"/>
    <property type="match status" value="1"/>
</dbReference>
<feature type="domain" description="Protein kinase" evidence="1">
    <location>
        <begin position="63"/>
        <end position="333"/>
    </location>
</feature>
<name>A0A397UYA8_9GLOM</name>
<proteinExistence type="predicted"/>
<keyword evidence="2" id="KW-0808">Transferase</keyword>
<evidence type="ECO:0000259" key="1">
    <source>
        <dbReference type="PROSITE" id="PS50011"/>
    </source>
</evidence>
<dbReference type="OrthoDB" id="2437857at2759"/>
<dbReference type="GO" id="GO:0004672">
    <property type="term" value="F:protein kinase activity"/>
    <property type="evidence" value="ECO:0007669"/>
    <property type="project" value="InterPro"/>
</dbReference>
<accession>A0A397UYA8</accession>
<dbReference type="EMBL" id="QKWP01000762">
    <property type="protein sequence ID" value="RIB15210.1"/>
    <property type="molecule type" value="Genomic_DNA"/>
</dbReference>
<dbReference type="AlphaFoldDB" id="A0A397UYA8"/>
<reference evidence="2 3" key="1">
    <citation type="submission" date="2018-06" db="EMBL/GenBank/DDBJ databases">
        <title>Comparative genomics reveals the genomic features of Rhizophagus irregularis, R. cerebriforme, R. diaphanum and Gigaspora rosea, and their symbiotic lifestyle signature.</title>
        <authorList>
            <person name="Morin E."/>
            <person name="San Clemente H."/>
            <person name="Chen E.C.H."/>
            <person name="De La Providencia I."/>
            <person name="Hainaut M."/>
            <person name="Kuo A."/>
            <person name="Kohler A."/>
            <person name="Murat C."/>
            <person name="Tang N."/>
            <person name="Roy S."/>
            <person name="Loubradou J."/>
            <person name="Henrissat B."/>
            <person name="Grigoriev I.V."/>
            <person name="Corradi N."/>
            <person name="Roux C."/>
            <person name="Martin F.M."/>
        </authorList>
    </citation>
    <scope>NUCLEOTIDE SEQUENCE [LARGE SCALE GENOMIC DNA]</scope>
    <source>
        <strain evidence="2 3">DAOM 194757</strain>
    </source>
</reference>
<dbReference type="GO" id="GO:0005524">
    <property type="term" value="F:ATP binding"/>
    <property type="evidence" value="ECO:0007669"/>
    <property type="project" value="InterPro"/>
</dbReference>
<dbReference type="InterPro" id="IPR011009">
    <property type="entry name" value="Kinase-like_dom_sf"/>
</dbReference>
<keyword evidence="3" id="KW-1185">Reference proteome</keyword>
<dbReference type="GO" id="GO:0005737">
    <property type="term" value="C:cytoplasm"/>
    <property type="evidence" value="ECO:0007669"/>
    <property type="project" value="TreeGrafter"/>
</dbReference>
<dbReference type="InterPro" id="IPR001245">
    <property type="entry name" value="Ser-Thr/Tyr_kinase_cat_dom"/>
</dbReference>
<dbReference type="Proteomes" id="UP000266673">
    <property type="component" value="Unassembled WGS sequence"/>
</dbReference>
<sequence>MSRCSECGKVNSGYCKPCNSAHWKNNFSNWTSGDFNIDEVIQDLQLNANERWESLEWIEYSNPVDLKHIADGGFGSVYNAVWKDGPLKEERIRKKNYFPWRKYRYTHHCWDIEKSTWNRHSNWLVAVKKFRKATNVSSEFLNEMRTSLNLNISDYVNRIYGVTCDPLTREYAIVTAFQNGGNLRRIIYESSKEITWRRVIIMLRDISRGLADIHARNYYHKDFHSANEDIVDKHVYGVLPFVAPEVLLNKKYSKAADIYGLGIIMYEILSGAPPFIDKEYDQYLALAICAGDRPQVPEYGPEPYVNLMKRSWDSTIANRPTSDEIWNMLSDWSSMNQDSFQKIGFTYERQNQWKERLMAMKENPSRDVINNMATTKFI</sequence>
<dbReference type="Gene3D" id="1.10.510.10">
    <property type="entry name" value="Transferase(Phosphotransferase) domain 1"/>
    <property type="match status" value="2"/>
</dbReference>
<evidence type="ECO:0000313" key="2">
    <source>
        <dbReference type="EMBL" id="RIB15210.1"/>
    </source>
</evidence>
<protein>
    <submittedName>
        <fullName evidence="2">Kinase-like domain-containing protein</fullName>
    </submittedName>
</protein>
<keyword evidence="2" id="KW-0418">Kinase</keyword>
<organism evidence="2 3">
    <name type="scientific">Gigaspora rosea</name>
    <dbReference type="NCBI Taxonomy" id="44941"/>
    <lineage>
        <taxon>Eukaryota</taxon>
        <taxon>Fungi</taxon>
        <taxon>Fungi incertae sedis</taxon>
        <taxon>Mucoromycota</taxon>
        <taxon>Glomeromycotina</taxon>
        <taxon>Glomeromycetes</taxon>
        <taxon>Diversisporales</taxon>
        <taxon>Gigasporaceae</taxon>
        <taxon>Gigaspora</taxon>
    </lineage>
</organism>
<dbReference type="Pfam" id="PF07714">
    <property type="entry name" value="PK_Tyr_Ser-Thr"/>
    <property type="match status" value="2"/>
</dbReference>
<dbReference type="GO" id="GO:0007165">
    <property type="term" value="P:signal transduction"/>
    <property type="evidence" value="ECO:0007669"/>
    <property type="project" value="TreeGrafter"/>
</dbReference>
<dbReference type="PROSITE" id="PS50011">
    <property type="entry name" value="PROTEIN_KINASE_DOM"/>
    <property type="match status" value="1"/>
</dbReference>